<dbReference type="GO" id="GO:0006281">
    <property type="term" value="P:DNA repair"/>
    <property type="evidence" value="ECO:0007669"/>
    <property type="project" value="UniProtKB-ARBA"/>
</dbReference>
<accession>A0AA38MN97</accession>
<dbReference type="Pfam" id="PF09588">
    <property type="entry name" value="YqaJ"/>
    <property type="match status" value="1"/>
</dbReference>
<feature type="domain" description="YqaJ viral recombinase" evidence="1">
    <location>
        <begin position="29"/>
        <end position="94"/>
    </location>
</feature>
<evidence type="ECO:0000259" key="1">
    <source>
        <dbReference type="Pfam" id="PF09588"/>
    </source>
</evidence>
<dbReference type="InterPro" id="IPR019080">
    <property type="entry name" value="YqaJ_viral_recombinase"/>
</dbReference>
<keyword evidence="3" id="KW-1185">Reference proteome</keyword>
<dbReference type="PANTHER" id="PTHR47526">
    <property type="entry name" value="ATP-DEPENDENT DNA HELICASE"/>
    <property type="match status" value="1"/>
</dbReference>
<name>A0AA38MN97_9CUCU</name>
<evidence type="ECO:0000313" key="2">
    <source>
        <dbReference type="EMBL" id="KAJ3661717.1"/>
    </source>
</evidence>
<dbReference type="SUPFAM" id="SSF52980">
    <property type="entry name" value="Restriction endonuclease-like"/>
    <property type="match status" value="1"/>
</dbReference>
<evidence type="ECO:0000313" key="3">
    <source>
        <dbReference type="Proteomes" id="UP001168821"/>
    </source>
</evidence>
<dbReference type="Proteomes" id="UP001168821">
    <property type="component" value="Unassembled WGS sequence"/>
</dbReference>
<sequence length="124" mass="14135">MGTSSDFGISEDHCDFVEELTSEQANSFHWFHYRQGGVTASIFREVVKTSLTKPSKSLIQRICYPSKIKLNTAAIKHGCQHEKDAVNSFREIASRQHQDLRVFKSGLVLKFRISTAECFTRCFS</sequence>
<dbReference type="InterPro" id="IPR011604">
    <property type="entry name" value="PDDEXK-like_dom_sf"/>
</dbReference>
<reference evidence="2" key="1">
    <citation type="journal article" date="2023" name="G3 (Bethesda)">
        <title>Whole genome assemblies of Zophobas morio and Tenebrio molitor.</title>
        <authorList>
            <person name="Kaur S."/>
            <person name="Stinson S.A."/>
            <person name="diCenzo G.C."/>
        </authorList>
    </citation>
    <scope>NUCLEOTIDE SEQUENCE</scope>
    <source>
        <strain evidence="2">QUZm001</strain>
    </source>
</reference>
<comment type="caution">
    <text evidence="2">The sequence shown here is derived from an EMBL/GenBank/DDBJ whole genome shotgun (WGS) entry which is preliminary data.</text>
</comment>
<protein>
    <recommendedName>
        <fullName evidence="1">YqaJ viral recombinase domain-containing protein</fullName>
    </recommendedName>
</protein>
<organism evidence="2 3">
    <name type="scientific">Zophobas morio</name>
    <dbReference type="NCBI Taxonomy" id="2755281"/>
    <lineage>
        <taxon>Eukaryota</taxon>
        <taxon>Metazoa</taxon>
        <taxon>Ecdysozoa</taxon>
        <taxon>Arthropoda</taxon>
        <taxon>Hexapoda</taxon>
        <taxon>Insecta</taxon>
        <taxon>Pterygota</taxon>
        <taxon>Neoptera</taxon>
        <taxon>Endopterygota</taxon>
        <taxon>Coleoptera</taxon>
        <taxon>Polyphaga</taxon>
        <taxon>Cucujiformia</taxon>
        <taxon>Tenebrionidae</taxon>
        <taxon>Zophobas</taxon>
    </lineage>
</organism>
<proteinExistence type="predicted"/>
<dbReference type="AlphaFoldDB" id="A0AA38MN97"/>
<gene>
    <name evidence="2" type="ORF">Zmor_006104</name>
</gene>
<dbReference type="EMBL" id="JALNTZ010000002">
    <property type="protein sequence ID" value="KAJ3661717.1"/>
    <property type="molecule type" value="Genomic_DNA"/>
</dbReference>
<dbReference type="Gene3D" id="3.90.320.10">
    <property type="match status" value="1"/>
</dbReference>
<dbReference type="InterPro" id="IPR011335">
    <property type="entry name" value="Restrct_endonuc-II-like"/>
</dbReference>